<dbReference type="PANTHER" id="PTHR28263:SF1">
    <property type="entry name" value="GOLGI TO ER TRAFFIC PROTEIN 2"/>
    <property type="match status" value="1"/>
</dbReference>
<evidence type="ECO:0000256" key="4">
    <source>
        <dbReference type="SAM" id="MobiDB-lite"/>
    </source>
</evidence>
<dbReference type="AlphaFoldDB" id="A0A6A5X2B3"/>
<dbReference type="InterPro" id="IPR028143">
    <property type="entry name" value="Get2/sif1"/>
</dbReference>
<sequence length="314" mass="33108">MADADAPGASPTESPAQRQARQRRERRAAKIQAEGASRLQAITSLQGGSHRDVEKDVPAKPAPSPSARPSSNAPGTATPDPEESDISGHHYMPAVQPRLPSPFAFDGTGTPPFPAGGQGADGQDPMMAMLHQMMGGAGGPGAAGPQAGGLPPGLAGMFDAMQGQSAAEPSPDQSSAWLWRLVHSIFSLLLAGYIVLQTPFTGSKHHRTSPASPLFGGDEDWTYEKPVAETFAHFFYLFATFEVVLQSSRFFIERGQLQGTGILSTVAAFLPNPYGGYVRVIGRYSVIYSTVVSDAMVVVFVLGAASWWRGGLVA</sequence>
<dbReference type="EMBL" id="ML977564">
    <property type="protein sequence ID" value="KAF2005176.1"/>
    <property type="molecule type" value="Genomic_DNA"/>
</dbReference>
<keyword evidence="3 5" id="KW-0472">Membrane</keyword>
<dbReference type="GO" id="GO:0006890">
    <property type="term" value="P:retrograde vesicle-mediated transport, Golgi to endoplasmic reticulum"/>
    <property type="evidence" value="ECO:0007669"/>
    <property type="project" value="TreeGrafter"/>
</dbReference>
<evidence type="ECO:0000256" key="1">
    <source>
        <dbReference type="ARBA" id="ARBA00022692"/>
    </source>
</evidence>
<protein>
    <recommendedName>
        <fullName evidence="8">GET complex, subunit GET2</fullName>
    </recommendedName>
</protein>
<evidence type="ECO:0000313" key="7">
    <source>
        <dbReference type="Proteomes" id="UP000799779"/>
    </source>
</evidence>
<evidence type="ECO:0000256" key="2">
    <source>
        <dbReference type="ARBA" id="ARBA00022989"/>
    </source>
</evidence>
<evidence type="ECO:0000256" key="3">
    <source>
        <dbReference type="ARBA" id="ARBA00023136"/>
    </source>
</evidence>
<dbReference type="Pfam" id="PF08690">
    <property type="entry name" value="GET2"/>
    <property type="match status" value="1"/>
</dbReference>
<keyword evidence="1 5" id="KW-0812">Transmembrane</keyword>
<feature type="region of interest" description="Disordered" evidence="4">
    <location>
        <begin position="1"/>
        <end position="124"/>
    </location>
</feature>
<feature type="transmembrane region" description="Helical" evidence="5">
    <location>
        <begin position="286"/>
        <end position="308"/>
    </location>
</feature>
<dbReference type="Proteomes" id="UP000799779">
    <property type="component" value="Unassembled WGS sequence"/>
</dbReference>
<keyword evidence="7" id="KW-1185">Reference proteome</keyword>
<dbReference type="OrthoDB" id="5393181at2759"/>
<dbReference type="PANTHER" id="PTHR28263">
    <property type="entry name" value="GOLGI TO ER TRAFFIC PROTEIN 2"/>
    <property type="match status" value="1"/>
</dbReference>
<accession>A0A6A5X2B3</accession>
<feature type="compositionally biased region" description="Basic residues" evidence="4">
    <location>
        <begin position="20"/>
        <end position="29"/>
    </location>
</feature>
<gene>
    <name evidence="6" type="ORF">P154DRAFT_424990</name>
</gene>
<reference evidence="6" key="1">
    <citation type="journal article" date="2020" name="Stud. Mycol.">
        <title>101 Dothideomycetes genomes: a test case for predicting lifestyles and emergence of pathogens.</title>
        <authorList>
            <person name="Haridas S."/>
            <person name="Albert R."/>
            <person name="Binder M."/>
            <person name="Bloem J."/>
            <person name="Labutti K."/>
            <person name="Salamov A."/>
            <person name="Andreopoulos B."/>
            <person name="Baker S."/>
            <person name="Barry K."/>
            <person name="Bills G."/>
            <person name="Bluhm B."/>
            <person name="Cannon C."/>
            <person name="Castanera R."/>
            <person name="Culley D."/>
            <person name="Daum C."/>
            <person name="Ezra D."/>
            <person name="Gonzalez J."/>
            <person name="Henrissat B."/>
            <person name="Kuo A."/>
            <person name="Liang C."/>
            <person name="Lipzen A."/>
            <person name="Lutzoni F."/>
            <person name="Magnuson J."/>
            <person name="Mondo S."/>
            <person name="Nolan M."/>
            <person name="Ohm R."/>
            <person name="Pangilinan J."/>
            <person name="Park H.-J."/>
            <person name="Ramirez L."/>
            <person name="Alfaro M."/>
            <person name="Sun H."/>
            <person name="Tritt A."/>
            <person name="Yoshinaga Y."/>
            <person name="Zwiers L.-H."/>
            <person name="Turgeon B."/>
            <person name="Goodwin S."/>
            <person name="Spatafora J."/>
            <person name="Crous P."/>
            <person name="Grigoriev I."/>
        </authorList>
    </citation>
    <scope>NUCLEOTIDE SEQUENCE</scope>
    <source>
        <strain evidence="6">CBS 123094</strain>
    </source>
</reference>
<keyword evidence="2 5" id="KW-1133">Transmembrane helix</keyword>
<evidence type="ECO:0000313" key="6">
    <source>
        <dbReference type="EMBL" id="KAF2005176.1"/>
    </source>
</evidence>
<organism evidence="6 7">
    <name type="scientific">Amniculicola lignicola CBS 123094</name>
    <dbReference type="NCBI Taxonomy" id="1392246"/>
    <lineage>
        <taxon>Eukaryota</taxon>
        <taxon>Fungi</taxon>
        <taxon>Dikarya</taxon>
        <taxon>Ascomycota</taxon>
        <taxon>Pezizomycotina</taxon>
        <taxon>Dothideomycetes</taxon>
        <taxon>Pleosporomycetidae</taxon>
        <taxon>Pleosporales</taxon>
        <taxon>Amniculicolaceae</taxon>
        <taxon>Amniculicola</taxon>
    </lineage>
</organism>
<evidence type="ECO:0000256" key="5">
    <source>
        <dbReference type="SAM" id="Phobius"/>
    </source>
</evidence>
<proteinExistence type="predicted"/>
<evidence type="ECO:0008006" key="8">
    <source>
        <dbReference type="Google" id="ProtNLM"/>
    </source>
</evidence>
<name>A0A6A5X2B3_9PLEO</name>
<feature type="compositionally biased region" description="Basic and acidic residues" evidence="4">
    <location>
        <begin position="49"/>
        <end position="58"/>
    </location>
</feature>